<name>A0A7X9ZX54_9BURK</name>
<dbReference type="EMBL" id="JABBFZ010000005">
    <property type="protein sequence ID" value="NML31431.1"/>
    <property type="molecule type" value="Genomic_DNA"/>
</dbReference>
<accession>A0A7X9ZX54</accession>
<sequence length="136" mass="14961">MNNLKAVPTDQTLAARRYQNAARDLEHIVRSIAARYIVQQVPLTWRLLHAIEAEALADLGFASRHDAIMLGLFQRPSDLPYPETDDGVDFGTSNALPAVFAFAVSAYEEAAREAQRRAAQPPAADALFKRARAWGG</sequence>
<protein>
    <submittedName>
        <fullName evidence="1">DUF2471 family protein</fullName>
    </submittedName>
</protein>
<comment type="caution">
    <text evidence="1">The sequence shown here is derived from an EMBL/GenBank/DDBJ whole genome shotgun (WGS) entry which is preliminary data.</text>
</comment>
<evidence type="ECO:0000313" key="1">
    <source>
        <dbReference type="EMBL" id="NML31431.1"/>
    </source>
</evidence>
<proteinExistence type="predicted"/>
<dbReference type="Proteomes" id="UP000583127">
    <property type="component" value="Unassembled WGS sequence"/>
</dbReference>
<gene>
    <name evidence="1" type="ORF">HHL14_11380</name>
</gene>
<organism evidence="1 2">
    <name type="scientific">Paraburkholderia antibiotica</name>
    <dbReference type="NCBI Taxonomy" id="2728839"/>
    <lineage>
        <taxon>Bacteria</taxon>
        <taxon>Pseudomonadati</taxon>
        <taxon>Pseudomonadota</taxon>
        <taxon>Betaproteobacteria</taxon>
        <taxon>Burkholderiales</taxon>
        <taxon>Burkholderiaceae</taxon>
        <taxon>Paraburkholderia</taxon>
    </lineage>
</organism>
<evidence type="ECO:0000313" key="2">
    <source>
        <dbReference type="Proteomes" id="UP000583127"/>
    </source>
</evidence>
<dbReference type="InterPro" id="IPR018894">
    <property type="entry name" value="DUF2471"/>
</dbReference>
<dbReference type="RefSeq" id="WP_169497708.1">
    <property type="nucleotide sequence ID" value="NZ_JABBFZ010000005.1"/>
</dbReference>
<dbReference type="Pfam" id="PF10616">
    <property type="entry name" value="DUF2471"/>
    <property type="match status" value="1"/>
</dbReference>
<dbReference type="AlphaFoldDB" id="A0A7X9ZX54"/>
<reference evidence="1 2" key="1">
    <citation type="submission" date="2020-04" db="EMBL/GenBank/DDBJ databases">
        <title>Paraburkholderia sp. G-4-1-8 isolated from soil.</title>
        <authorList>
            <person name="Dahal R.H."/>
        </authorList>
    </citation>
    <scope>NUCLEOTIDE SEQUENCE [LARGE SCALE GENOMIC DNA]</scope>
    <source>
        <strain evidence="1 2">G-4-1-8</strain>
    </source>
</reference>
<keyword evidence="2" id="KW-1185">Reference proteome</keyword>